<dbReference type="STRING" id="1291052.FC18_GL001355"/>
<evidence type="ECO:0000313" key="1">
    <source>
        <dbReference type="EMBL" id="KRM55460.1"/>
    </source>
</evidence>
<dbReference type="Proteomes" id="UP000051679">
    <property type="component" value="Unassembled WGS sequence"/>
</dbReference>
<reference evidence="1 2" key="1">
    <citation type="journal article" date="2015" name="Genome Announc.">
        <title>Expanding the biotechnology potential of lactobacilli through comparative genomics of 213 strains and associated genera.</title>
        <authorList>
            <person name="Sun Z."/>
            <person name="Harris H.M."/>
            <person name="McCann A."/>
            <person name="Guo C."/>
            <person name="Argimon S."/>
            <person name="Zhang W."/>
            <person name="Yang X."/>
            <person name="Jeffery I.B."/>
            <person name="Cooney J.C."/>
            <person name="Kagawa T.F."/>
            <person name="Liu W."/>
            <person name="Song Y."/>
            <person name="Salvetti E."/>
            <person name="Wrobel A."/>
            <person name="Rasinkangas P."/>
            <person name="Parkhill J."/>
            <person name="Rea M.C."/>
            <person name="O'Sullivan O."/>
            <person name="Ritari J."/>
            <person name="Douillard F.P."/>
            <person name="Paul Ross R."/>
            <person name="Yang R."/>
            <person name="Briner A.E."/>
            <person name="Felis G.E."/>
            <person name="de Vos W.M."/>
            <person name="Barrangou R."/>
            <person name="Klaenhammer T.R."/>
            <person name="Caufield P.W."/>
            <person name="Cui Y."/>
            <person name="Zhang H."/>
            <person name="O'Toole P.W."/>
        </authorList>
    </citation>
    <scope>NUCLEOTIDE SEQUENCE [LARGE SCALE GENOMIC DNA]</scope>
    <source>
        <strain evidence="1 2">DSM 20505</strain>
    </source>
</reference>
<name>A0A0R1ZQG6_9LACO</name>
<dbReference type="EMBL" id="AYYO01000022">
    <property type="protein sequence ID" value="KRM55460.1"/>
    <property type="molecule type" value="Genomic_DNA"/>
</dbReference>
<dbReference type="AlphaFoldDB" id="A0A0R1ZQG6"/>
<accession>A0A0R1ZQG6</accession>
<organism evidence="1 2">
    <name type="scientific">Lacticaseibacillus sharpeae JCM 1186 = DSM 20505</name>
    <dbReference type="NCBI Taxonomy" id="1291052"/>
    <lineage>
        <taxon>Bacteria</taxon>
        <taxon>Bacillati</taxon>
        <taxon>Bacillota</taxon>
        <taxon>Bacilli</taxon>
        <taxon>Lactobacillales</taxon>
        <taxon>Lactobacillaceae</taxon>
        <taxon>Lacticaseibacillus</taxon>
    </lineage>
</organism>
<comment type="caution">
    <text evidence="1">The sequence shown here is derived from an EMBL/GenBank/DDBJ whole genome shotgun (WGS) entry which is preliminary data.</text>
</comment>
<proteinExistence type="predicted"/>
<dbReference type="PATRIC" id="fig|1291052.5.peg.1373"/>
<sequence>MNMMDRREEGRLYQQKVAKMTAAEKDQEMLRDLNAMLAELGEPPVKDVATMKRKLSEPIPVPEPLPKPKKMTFWQKLRYVLE</sequence>
<keyword evidence="2" id="KW-1185">Reference proteome</keyword>
<gene>
    <name evidence="1" type="ORF">FC18_GL001355</name>
</gene>
<evidence type="ECO:0000313" key="2">
    <source>
        <dbReference type="Proteomes" id="UP000051679"/>
    </source>
</evidence>
<protein>
    <submittedName>
        <fullName evidence="1">Uncharacterized protein</fullName>
    </submittedName>
</protein>